<name>A0A0C3BF98_SERVB</name>
<proteinExistence type="predicted"/>
<keyword evidence="1" id="KW-0732">Signal</keyword>
<evidence type="ECO:0008006" key="4">
    <source>
        <dbReference type="Google" id="ProtNLM"/>
    </source>
</evidence>
<dbReference type="EMBL" id="KN824283">
    <property type="protein sequence ID" value="KIM30819.1"/>
    <property type="molecule type" value="Genomic_DNA"/>
</dbReference>
<evidence type="ECO:0000313" key="3">
    <source>
        <dbReference type="Proteomes" id="UP000054097"/>
    </source>
</evidence>
<gene>
    <name evidence="2" type="ORF">M408DRAFT_327784</name>
</gene>
<evidence type="ECO:0000256" key="1">
    <source>
        <dbReference type="SAM" id="SignalP"/>
    </source>
</evidence>
<accession>A0A0C3BF98</accession>
<evidence type="ECO:0000313" key="2">
    <source>
        <dbReference type="EMBL" id="KIM30819.1"/>
    </source>
</evidence>
<protein>
    <recommendedName>
        <fullName evidence="4">Hydrophobin</fullName>
    </recommendedName>
</protein>
<feature type="chain" id="PRO_5002175660" description="Hydrophobin" evidence="1">
    <location>
        <begin position="18"/>
        <end position="58"/>
    </location>
</feature>
<dbReference type="AlphaFoldDB" id="A0A0C3BF98"/>
<dbReference type="HOGENOM" id="CLU_2980563_0_0_1"/>
<feature type="signal peptide" evidence="1">
    <location>
        <begin position="1"/>
        <end position="17"/>
    </location>
</feature>
<organism evidence="2 3">
    <name type="scientific">Serendipita vermifera MAFF 305830</name>
    <dbReference type="NCBI Taxonomy" id="933852"/>
    <lineage>
        <taxon>Eukaryota</taxon>
        <taxon>Fungi</taxon>
        <taxon>Dikarya</taxon>
        <taxon>Basidiomycota</taxon>
        <taxon>Agaricomycotina</taxon>
        <taxon>Agaricomycetes</taxon>
        <taxon>Sebacinales</taxon>
        <taxon>Serendipitaceae</taxon>
        <taxon>Serendipita</taxon>
    </lineage>
</organism>
<reference evidence="2 3" key="1">
    <citation type="submission" date="2014-04" db="EMBL/GenBank/DDBJ databases">
        <authorList>
            <consortium name="DOE Joint Genome Institute"/>
            <person name="Kuo A."/>
            <person name="Zuccaro A."/>
            <person name="Kohler A."/>
            <person name="Nagy L.G."/>
            <person name="Floudas D."/>
            <person name="Copeland A."/>
            <person name="Barry K.W."/>
            <person name="Cichocki N."/>
            <person name="Veneault-Fourrey C."/>
            <person name="LaButti K."/>
            <person name="Lindquist E.A."/>
            <person name="Lipzen A."/>
            <person name="Lundell T."/>
            <person name="Morin E."/>
            <person name="Murat C."/>
            <person name="Sun H."/>
            <person name="Tunlid A."/>
            <person name="Henrissat B."/>
            <person name="Grigoriev I.V."/>
            <person name="Hibbett D.S."/>
            <person name="Martin F."/>
            <person name="Nordberg H.P."/>
            <person name="Cantor M.N."/>
            <person name="Hua S.X."/>
        </authorList>
    </citation>
    <scope>NUCLEOTIDE SEQUENCE [LARGE SCALE GENOMIC DNA]</scope>
    <source>
        <strain evidence="2 3">MAFF 305830</strain>
    </source>
</reference>
<keyword evidence="3" id="KW-1185">Reference proteome</keyword>
<sequence>MNSLLHAQLVLYRLSSAISLASSTRDEISTPNRGPCKAGRECCPLAGALGIYGNKLKA</sequence>
<reference evidence="3" key="2">
    <citation type="submission" date="2015-01" db="EMBL/GenBank/DDBJ databases">
        <title>Evolutionary Origins and Diversification of the Mycorrhizal Mutualists.</title>
        <authorList>
            <consortium name="DOE Joint Genome Institute"/>
            <consortium name="Mycorrhizal Genomics Consortium"/>
            <person name="Kohler A."/>
            <person name="Kuo A."/>
            <person name="Nagy L.G."/>
            <person name="Floudas D."/>
            <person name="Copeland A."/>
            <person name="Barry K.W."/>
            <person name="Cichocki N."/>
            <person name="Veneault-Fourrey C."/>
            <person name="LaButti K."/>
            <person name="Lindquist E.A."/>
            <person name="Lipzen A."/>
            <person name="Lundell T."/>
            <person name="Morin E."/>
            <person name="Murat C."/>
            <person name="Riley R."/>
            <person name="Ohm R."/>
            <person name="Sun H."/>
            <person name="Tunlid A."/>
            <person name="Henrissat B."/>
            <person name="Grigoriev I.V."/>
            <person name="Hibbett D.S."/>
            <person name="Martin F."/>
        </authorList>
    </citation>
    <scope>NUCLEOTIDE SEQUENCE [LARGE SCALE GENOMIC DNA]</scope>
    <source>
        <strain evidence="3">MAFF 305830</strain>
    </source>
</reference>
<dbReference type="Proteomes" id="UP000054097">
    <property type="component" value="Unassembled WGS sequence"/>
</dbReference>